<keyword evidence="2 9" id="KW-0813">Transport</keyword>
<keyword evidence="5 10" id="KW-1133">Transmembrane helix</keyword>
<dbReference type="PANTHER" id="PTHR46739:SF3">
    <property type="entry name" value="AQUAPORIN SIP1-1"/>
    <property type="match status" value="1"/>
</dbReference>
<feature type="transmembrane region" description="Helical" evidence="10">
    <location>
        <begin position="172"/>
        <end position="191"/>
    </location>
</feature>
<comment type="caution">
    <text evidence="11">The sequence shown here is derived from an EMBL/GenBank/DDBJ whole genome shotgun (WGS) entry which is preliminary data.</text>
</comment>
<comment type="function">
    <text evidence="8">Water channel required to facilitate the transport of water across cell membrane.</text>
</comment>
<dbReference type="AlphaFoldDB" id="A0A9Q1QT26"/>
<dbReference type="GO" id="GO:0015250">
    <property type="term" value="F:water channel activity"/>
    <property type="evidence" value="ECO:0007669"/>
    <property type="project" value="InterPro"/>
</dbReference>
<keyword evidence="3 9" id="KW-0812">Transmembrane</keyword>
<dbReference type="PANTHER" id="PTHR46739">
    <property type="entry name" value="AQUAPORIN SIP1-1"/>
    <property type="match status" value="1"/>
</dbReference>
<evidence type="ECO:0000256" key="4">
    <source>
        <dbReference type="ARBA" id="ARBA00022737"/>
    </source>
</evidence>
<evidence type="ECO:0000256" key="1">
    <source>
        <dbReference type="ARBA" id="ARBA00004141"/>
    </source>
</evidence>
<proteinExistence type="inferred from homology"/>
<evidence type="ECO:0000256" key="6">
    <source>
        <dbReference type="ARBA" id="ARBA00023136"/>
    </source>
</evidence>
<keyword evidence="6 10" id="KW-0472">Membrane</keyword>
<name>A0A9Q1QT26_9CARY</name>
<dbReference type="OrthoDB" id="3222at2759"/>
<evidence type="ECO:0000256" key="2">
    <source>
        <dbReference type="ARBA" id="ARBA00022448"/>
    </source>
</evidence>
<keyword evidence="4" id="KW-0677">Repeat</keyword>
<evidence type="ECO:0000313" key="11">
    <source>
        <dbReference type="EMBL" id="KAJ8451290.1"/>
    </source>
</evidence>
<dbReference type="FunFam" id="1.20.1080.10:FF:000043">
    <property type="entry name" value="Aquaporin SIP1-1"/>
    <property type="match status" value="1"/>
</dbReference>
<reference evidence="11" key="1">
    <citation type="submission" date="2022-04" db="EMBL/GenBank/DDBJ databases">
        <title>Carnegiea gigantea Genome sequencing and assembly v2.</title>
        <authorList>
            <person name="Copetti D."/>
            <person name="Sanderson M.J."/>
            <person name="Burquez A."/>
            <person name="Wojciechowski M.F."/>
        </authorList>
    </citation>
    <scope>NUCLEOTIDE SEQUENCE</scope>
    <source>
        <strain evidence="11">SGP5-SGP5p</strain>
        <tissue evidence="11">Aerial part</tissue>
    </source>
</reference>
<dbReference type="GO" id="GO:0016020">
    <property type="term" value="C:membrane"/>
    <property type="evidence" value="ECO:0007669"/>
    <property type="project" value="UniProtKB-SubCell"/>
</dbReference>
<evidence type="ECO:0000256" key="7">
    <source>
        <dbReference type="ARBA" id="ARBA00024030"/>
    </source>
</evidence>
<dbReference type="Proteomes" id="UP001153076">
    <property type="component" value="Unassembled WGS sequence"/>
</dbReference>
<feature type="transmembrane region" description="Helical" evidence="10">
    <location>
        <begin position="56"/>
        <end position="83"/>
    </location>
</feature>
<organism evidence="11 12">
    <name type="scientific">Carnegiea gigantea</name>
    <dbReference type="NCBI Taxonomy" id="171969"/>
    <lineage>
        <taxon>Eukaryota</taxon>
        <taxon>Viridiplantae</taxon>
        <taxon>Streptophyta</taxon>
        <taxon>Embryophyta</taxon>
        <taxon>Tracheophyta</taxon>
        <taxon>Spermatophyta</taxon>
        <taxon>Magnoliopsida</taxon>
        <taxon>eudicotyledons</taxon>
        <taxon>Gunneridae</taxon>
        <taxon>Pentapetalae</taxon>
        <taxon>Caryophyllales</taxon>
        <taxon>Cactineae</taxon>
        <taxon>Cactaceae</taxon>
        <taxon>Cactoideae</taxon>
        <taxon>Echinocereeae</taxon>
        <taxon>Carnegiea</taxon>
    </lineage>
</organism>
<dbReference type="SUPFAM" id="SSF81338">
    <property type="entry name" value="Aquaporin-like"/>
    <property type="match status" value="1"/>
</dbReference>
<gene>
    <name evidence="11" type="ORF">Cgig2_014062</name>
</gene>
<feature type="transmembrane region" description="Helical" evidence="10">
    <location>
        <begin position="220"/>
        <end position="241"/>
    </location>
</feature>
<comment type="similarity">
    <text evidence="7">Belongs to the MIP/aquaporin (TC 1.A.8) family. SIP (TC 1.A.8.10) subfamily.</text>
</comment>
<keyword evidence="12" id="KW-1185">Reference proteome</keyword>
<evidence type="ECO:0000256" key="10">
    <source>
        <dbReference type="SAM" id="Phobius"/>
    </source>
</evidence>
<dbReference type="EMBL" id="JAKOGI010000010">
    <property type="protein sequence ID" value="KAJ8451290.1"/>
    <property type="molecule type" value="Genomic_DNA"/>
</dbReference>
<accession>A0A9Q1QT26</accession>
<protein>
    <submittedName>
        <fullName evidence="11">Uncharacterized protein</fullName>
    </submittedName>
</protein>
<comment type="subcellular location">
    <subcellularLocation>
        <location evidence="1">Membrane</location>
        <topology evidence="1">Multi-pass membrane protein</topology>
    </subcellularLocation>
</comment>
<evidence type="ECO:0000256" key="8">
    <source>
        <dbReference type="ARBA" id="ARBA00058554"/>
    </source>
</evidence>
<dbReference type="InterPro" id="IPR044222">
    <property type="entry name" value="SIP1-1/2-like"/>
</dbReference>
<dbReference type="GO" id="GO:0005783">
    <property type="term" value="C:endoplasmic reticulum"/>
    <property type="evidence" value="ECO:0007669"/>
    <property type="project" value="UniProtKB-ARBA"/>
</dbReference>
<evidence type="ECO:0000313" key="12">
    <source>
        <dbReference type="Proteomes" id="UP001153076"/>
    </source>
</evidence>
<dbReference type="Pfam" id="PF00230">
    <property type="entry name" value="MIP"/>
    <property type="match status" value="1"/>
</dbReference>
<evidence type="ECO:0000256" key="9">
    <source>
        <dbReference type="RuleBase" id="RU000477"/>
    </source>
</evidence>
<feature type="transmembrane region" description="Helical" evidence="10">
    <location>
        <begin position="143"/>
        <end position="165"/>
    </location>
</feature>
<feature type="transmembrane region" description="Helical" evidence="10">
    <location>
        <begin position="21"/>
        <end position="44"/>
    </location>
</feature>
<dbReference type="PRINTS" id="PR00783">
    <property type="entry name" value="MINTRINSICP"/>
</dbReference>
<dbReference type="Gene3D" id="1.20.1080.10">
    <property type="entry name" value="Glycerol uptake facilitator protein"/>
    <property type="match status" value="1"/>
</dbReference>
<dbReference type="InterPro" id="IPR000425">
    <property type="entry name" value="MIP"/>
</dbReference>
<sequence length="258" mass="27129">MAMTAGLRGAINSAIGDAILTFGWVFCTSALDAATAVVAAALGLEFAGGGGVDWGRILILTAFFAILLLVFDVIAAVLGGASFNPAGNVASYAAGVPGDTLFSMALRFPAQAAGGVGGAIAILEAMPSQYKHTLGGPSIRVDLHTAAMAEGILTFLINLAALVITHRIRAGILVKTWLQAMAIVTLVVSGSEYTGPAMNPSAAFGWAYIKKWHNTWDQFYVYWICPFIGAILAGWLFKFLFSEASKKPKRVPKNKKSD</sequence>
<dbReference type="InterPro" id="IPR023271">
    <property type="entry name" value="Aquaporin-like"/>
</dbReference>
<evidence type="ECO:0000256" key="5">
    <source>
        <dbReference type="ARBA" id="ARBA00022989"/>
    </source>
</evidence>
<feature type="transmembrane region" description="Helical" evidence="10">
    <location>
        <begin position="104"/>
        <end position="123"/>
    </location>
</feature>
<evidence type="ECO:0000256" key="3">
    <source>
        <dbReference type="ARBA" id="ARBA00022692"/>
    </source>
</evidence>